<dbReference type="Gene3D" id="3.30.1330.30">
    <property type="match status" value="1"/>
</dbReference>
<organism evidence="2 3">
    <name type="scientific">Portunus trituberculatus</name>
    <name type="common">Swimming crab</name>
    <name type="synonym">Neptunus trituberculatus</name>
    <dbReference type="NCBI Taxonomy" id="210409"/>
    <lineage>
        <taxon>Eukaryota</taxon>
        <taxon>Metazoa</taxon>
        <taxon>Ecdysozoa</taxon>
        <taxon>Arthropoda</taxon>
        <taxon>Crustacea</taxon>
        <taxon>Multicrustacea</taxon>
        <taxon>Malacostraca</taxon>
        <taxon>Eumalacostraca</taxon>
        <taxon>Eucarida</taxon>
        <taxon>Decapoda</taxon>
        <taxon>Pleocyemata</taxon>
        <taxon>Brachyura</taxon>
        <taxon>Eubrachyura</taxon>
        <taxon>Portunoidea</taxon>
        <taxon>Portunidae</taxon>
        <taxon>Portuninae</taxon>
        <taxon>Portunus</taxon>
    </lineage>
</organism>
<dbReference type="GO" id="GO:0005655">
    <property type="term" value="C:nucleolar ribonuclease P complex"/>
    <property type="evidence" value="ECO:0007669"/>
    <property type="project" value="InterPro"/>
</dbReference>
<gene>
    <name evidence="2" type="ORF">E2C01_006307</name>
</gene>
<dbReference type="PANTHER" id="PTHR46948">
    <property type="entry name" value="RIBONUCLEASE P PROTEIN SUBUNIT P38"/>
    <property type="match status" value="1"/>
</dbReference>
<dbReference type="SUPFAM" id="SSF55315">
    <property type="entry name" value="L30e-like"/>
    <property type="match status" value="1"/>
</dbReference>
<accession>A0A5B7CVZ3</accession>
<evidence type="ECO:0000313" key="2">
    <source>
        <dbReference type="EMBL" id="MPC13569.1"/>
    </source>
</evidence>
<protein>
    <submittedName>
        <fullName evidence="2">Uncharacterized protein</fullName>
    </submittedName>
</protein>
<evidence type="ECO:0000313" key="3">
    <source>
        <dbReference type="Proteomes" id="UP000324222"/>
    </source>
</evidence>
<dbReference type="InterPro" id="IPR042848">
    <property type="entry name" value="Rpp38"/>
</dbReference>
<keyword evidence="3" id="KW-1185">Reference proteome</keyword>
<name>A0A5B7CVZ3_PORTR</name>
<dbReference type="PANTHER" id="PTHR46948:SF1">
    <property type="entry name" value="RIBONUCLEASE P PROTEIN SUBUNIT P38"/>
    <property type="match status" value="1"/>
</dbReference>
<feature type="compositionally biased region" description="Basic and acidic residues" evidence="1">
    <location>
        <begin position="347"/>
        <end position="361"/>
    </location>
</feature>
<dbReference type="GO" id="GO:0001682">
    <property type="term" value="P:tRNA 5'-leader removal"/>
    <property type="evidence" value="ECO:0007669"/>
    <property type="project" value="InterPro"/>
</dbReference>
<reference evidence="2 3" key="1">
    <citation type="submission" date="2019-05" db="EMBL/GenBank/DDBJ databases">
        <title>Another draft genome of Portunus trituberculatus and its Hox gene families provides insights of decapod evolution.</title>
        <authorList>
            <person name="Jeong J.-H."/>
            <person name="Song I."/>
            <person name="Kim S."/>
            <person name="Choi T."/>
            <person name="Kim D."/>
            <person name="Ryu S."/>
            <person name="Kim W."/>
        </authorList>
    </citation>
    <scope>NUCLEOTIDE SEQUENCE [LARGE SCALE GENOMIC DNA]</scope>
    <source>
        <tissue evidence="2">Muscle</tissue>
    </source>
</reference>
<feature type="region of interest" description="Disordered" evidence="1">
    <location>
        <begin position="347"/>
        <end position="401"/>
    </location>
</feature>
<dbReference type="AlphaFoldDB" id="A0A5B7CVZ3"/>
<sequence length="401" mass="45665">MASEQKQVRILTKSEQRQTIKGIKKPKKNIIKNYLESPFALEWPELTTGDEEAITALIQKTCKGLRKFECKPPWKQVTKYKGAERKSFLKECHIKFQENLDPDSKRQNDKRKEVLSHLIFGYNAVMRALEKDGVAGILVKKNVNPVFVTKSFLPGCAKKCIPLVPLNDLDMLLKDKETLSLPHACMVLGLKTSVKEESNLFYPLYIKMCEALCVEEEDMNEDVCENDELENSAADGLENKNSKCSYKLSETEISSYHLKRNGKGTRAFIPNAQEVEVKDSDWNMDFVGFKSLEDQNNIFKQDEAKSRKKVQDKLRDFNGAASVSENVDFSSMILIDASGDENLSVETDKVKDKASDVEKLPNKVSPKTKRKAKKVDVDRYISAKTKRLKGNPNKKPKHEKF</sequence>
<dbReference type="OrthoDB" id="6372104at2759"/>
<dbReference type="Proteomes" id="UP000324222">
    <property type="component" value="Unassembled WGS sequence"/>
</dbReference>
<dbReference type="GO" id="GO:0000172">
    <property type="term" value="C:ribonuclease MRP complex"/>
    <property type="evidence" value="ECO:0007669"/>
    <property type="project" value="InterPro"/>
</dbReference>
<dbReference type="GO" id="GO:0033204">
    <property type="term" value="F:ribonuclease P RNA binding"/>
    <property type="evidence" value="ECO:0007669"/>
    <property type="project" value="TreeGrafter"/>
</dbReference>
<comment type="caution">
    <text evidence="2">The sequence shown here is derived from an EMBL/GenBank/DDBJ whole genome shotgun (WGS) entry which is preliminary data.</text>
</comment>
<dbReference type="InterPro" id="IPR029064">
    <property type="entry name" value="Ribosomal_eL30-like_sf"/>
</dbReference>
<evidence type="ECO:0000256" key="1">
    <source>
        <dbReference type="SAM" id="MobiDB-lite"/>
    </source>
</evidence>
<proteinExistence type="predicted"/>
<dbReference type="EMBL" id="VSRR010000290">
    <property type="protein sequence ID" value="MPC13569.1"/>
    <property type="molecule type" value="Genomic_DNA"/>
</dbReference>
<dbReference type="GO" id="GO:0001650">
    <property type="term" value="C:fibrillar center"/>
    <property type="evidence" value="ECO:0007669"/>
    <property type="project" value="TreeGrafter"/>
</dbReference>
<dbReference type="GO" id="GO:0004526">
    <property type="term" value="F:ribonuclease P activity"/>
    <property type="evidence" value="ECO:0007669"/>
    <property type="project" value="TreeGrafter"/>
</dbReference>
<feature type="compositionally biased region" description="Basic residues" evidence="1">
    <location>
        <begin position="384"/>
        <end position="401"/>
    </location>
</feature>